<accession>A0A1B6I4A8</accession>
<dbReference type="Gene3D" id="3.80.10.10">
    <property type="entry name" value="Ribonuclease Inhibitor"/>
    <property type="match status" value="1"/>
</dbReference>
<feature type="non-terminal residue" evidence="2">
    <location>
        <position position="151"/>
    </location>
</feature>
<evidence type="ECO:0000256" key="1">
    <source>
        <dbReference type="SAM" id="SignalP"/>
    </source>
</evidence>
<dbReference type="AlphaFoldDB" id="A0A1B6I4A8"/>
<reference evidence="2" key="1">
    <citation type="submission" date="2015-11" db="EMBL/GenBank/DDBJ databases">
        <title>De novo transcriptome assembly of four potential Pierce s Disease insect vectors from Arizona vineyards.</title>
        <authorList>
            <person name="Tassone E.E."/>
        </authorList>
    </citation>
    <scope>NUCLEOTIDE SEQUENCE</scope>
</reference>
<evidence type="ECO:0000313" key="2">
    <source>
        <dbReference type="EMBL" id="JAS81735.1"/>
    </source>
</evidence>
<dbReference type="InterPro" id="IPR032675">
    <property type="entry name" value="LRR_dom_sf"/>
</dbReference>
<feature type="signal peptide" evidence="1">
    <location>
        <begin position="1"/>
        <end position="20"/>
    </location>
</feature>
<proteinExistence type="predicted"/>
<dbReference type="SUPFAM" id="SSF52058">
    <property type="entry name" value="L domain-like"/>
    <property type="match status" value="1"/>
</dbReference>
<organism evidence="2">
    <name type="scientific">Homalodisca liturata</name>
    <dbReference type="NCBI Taxonomy" id="320908"/>
    <lineage>
        <taxon>Eukaryota</taxon>
        <taxon>Metazoa</taxon>
        <taxon>Ecdysozoa</taxon>
        <taxon>Arthropoda</taxon>
        <taxon>Hexapoda</taxon>
        <taxon>Insecta</taxon>
        <taxon>Pterygota</taxon>
        <taxon>Neoptera</taxon>
        <taxon>Paraneoptera</taxon>
        <taxon>Hemiptera</taxon>
        <taxon>Auchenorrhyncha</taxon>
        <taxon>Membracoidea</taxon>
        <taxon>Cicadellidae</taxon>
        <taxon>Cicadellinae</taxon>
        <taxon>Proconiini</taxon>
        <taxon>Homalodisca</taxon>
    </lineage>
</organism>
<feature type="chain" id="PRO_5008584785" evidence="1">
    <location>
        <begin position="21"/>
        <end position="151"/>
    </location>
</feature>
<gene>
    <name evidence="2" type="ORF">g.1189</name>
</gene>
<dbReference type="EMBL" id="GECU01025971">
    <property type="protein sequence ID" value="JAS81735.1"/>
    <property type="molecule type" value="Transcribed_RNA"/>
</dbReference>
<sequence length="151" mass="16962">MKPVPWLGILVSLCALVVTAVTKIETHEQCVWTSDNNETGKTAVSCRVRTLGSDGANLTTLPVDGTLRLRVDCSEVLFYESFIPPRSFQRLHQLEELTLYNCKVLELPSESFDGLRDLKRLSINTHNIDWGTGKTLEIGRNSFEGLRELQV</sequence>
<name>A0A1B6I4A8_9HEMI</name>
<protein>
    <submittedName>
        <fullName evidence="2">Uncharacterized protein</fullName>
    </submittedName>
</protein>
<keyword evidence="1" id="KW-0732">Signal</keyword>